<evidence type="ECO:0000256" key="2">
    <source>
        <dbReference type="ARBA" id="ARBA00022670"/>
    </source>
</evidence>
<dbReference type="Gene3D" id="3.30.70.1490">
    <property type="entry name" value="Cysteine protease Prp"/>
    <property type="match status" value="1"/>
</dbReference>
<accession>A0A6I6DK53</accession>
<proteinExistence type="inferred from homology"/>
<protein>
    <recommendedName>
        <fullName evidence="6">Ribosomal processing cysteine protease Prp</fullName>
    </recommendedName>
</protein>
<keyword evidence="2" id="KW-0645">Protease</keyword>
<keyword evidence="8" id="KW-1185">Reference proteome</keyword>
<dbReference type="InterPro" id="IPR007422">
    <property type="entry name" value="Peptidase_Prp"/>
</dbReference>
<evidence type="ECO:0000313" key="8">
    <source>
        <dbReference type="Proteomes" id="UP000426444"/>
    </source>
</evidence>
<evidence type="ECO:0000256" key="4">
    <source>
        <dbReference type="ARBA" id="ARBA00022807"/>
    </source>
</evidence>
<dbReference type="RefSeq" id="WP_156203865.1">
    <property type="nucleotide sequence ID" value="NZ_CP046457.1"/>
</dbReference>
<dbReference type="GO" id="GO:0005840">
    <property type="term" value="C:ribosome"/>
    <property type="evidence" value="ECO:0007669"/>
    <property type="project" value="UniProtKB-KW"/>
</dbReference>
<evidence type="ECO:0000313" key="7">
    <source>
        <dbReference type="EMBL" id="QGU00035.1"/>
    </source>
</evidence>
<dbReference type="EMBL" id="CP046457">
    <property type="protein sequence ID" value="QGU00035.1"/>
    <property type="molecule type" value="Genomic_DNA"/>
</dbReference>
<evidence type="ECO:0000256" key="6">
    <source>
        <dbReference type="ARBA" id="ARBA00044538"/>
    </source>
</evidence>
<dbReference type="GO" id="GO:0008234">
    <property type="term" value="F:cysteine-type peptidase activity"/>
    <property type="evidence" value="ECO:0007669"/>
    <property type="project" value="UniProtKB-KW"/>
</dbReference>
<name>A0A6I6DK53_9FIRM</name>
<sequence length="112" mass="12479">MIQVTITYNNDKINSFKVTGHAGYAEQGEDIYCAGVSAITQTALIGLIKHLPVEPIYKIENGFLECNLPVNLVKEDIEKAQIILSTMELGLISLQDSYSDYVEVVIRRCNND</sequence>
<dbReference type="GO" id="GO:0042254">
    <property type="term" value="P:ribosome biogenesis"/>
    <property type="evidence" value="ECO:0007669"/>
    <property type="project" value="UniProtKB-KW"/>
</dbReference>
<dbReference type="OrthoDB" id="48998at2"/>
<keyword evidence="3" id="KW-0378">Hydrolase</keyword>
<dbReference type="KEGG" id="salq:SYNTR_1441"/>
<organism evidence="7 8">
    <name type="scientific">Candidatus Syntrophocurvum alkaliphilum</name>
    <dbReference type="NCBI Taxonomy" id="2293317"/>
    <lineage>
        <taxon>Bacteria</taxon>
        <taxon>Bacillati</taxon>
        <taxon>Bacillota</taxon>
        <taxon>Clostridia</taxon>
        <taxon>Eubacteriales</taxon>
        <taxon>Syntrophomonadaceae</taxon>
        <taxon>Candidatus Syntrophocurvum</taxon>
    </lineage>
</organism>
<gene>
    <name evidence="7" type="ORF">SYNTR_1441</name>
</gene>
<dbReference type="AlphaFoldDB" id="A0A6I6DK53"/>
<dbReference type="CDD" id="cd16332">
    <property type="entry name" value="Prp-like"/>
    <property type="match status" value="1"/>
</dbReference>
<keyword evidence="7" id="KW-0689">Ribosomal protein</keyword>
<keyword evidence="1" id="KW-0690">Ribosome biogenesis</keyword>
<keyword evidence="7" id="KW-0687">Ribonucleoprotein</keyword>
<dbReference type="PANTHER" id="PTHR39178">
    <property type="entry name" value="HYPOTHETICAL RIBOSOME-ASSOCIATED PROTEIN"/>
    <property type="match status" value="1"/>
</dbReference>
<dbReference type="Proteomes" id="UP000426444">
    <property type="component" value="Chromosome"/>
</dbReference>
<comment type="similarity">
    <text evidence="5">Belongs to the Prp family.</text>
</comment>
<dbReference type="SUPFAM" id="SSF118010">
    <property type="entry name" value="TM1457-like"/>
    <property type="match status" value="1"/>
</dbReference>
<evidence type="ECO:0000256" key="3">
    <source>
        <dbReference type="ARBA" id="ARBA00022801"/>
    </source>
</evidence>
<dbReference type="InterPro" id="IPR036764">
    <property type="entry name" value="Peptidase_Prp_sf"/>
</dbReference>
<dbReference type="Pfam" id="PF04327">
    <property type="entry name" value="Peptidase_Prp"/>
    <property type="match status" value="1"/>
</dbReference>
<reference evidence="8" key="1">
    <citation type="journal article" date="2019" name="Microbiology">
        <title>Complete Genome Sequence of an Uncultured Bacterium of the Candidate Phylum Bipolaricaulota.</title>
        <authorList>
            <person name="Kadnikov V.V."/>
            <person name="Mardanov A.V."/>
            <person name="Beletsky A.V."/>
            <person name="Frank Y.A."/>
            <person name="Karnachuk O.V."/>
            <person name="Ravin N.V."/>
        </authorList>
    </citation>
    <scope>NUCLEOTIDE SEQUENCE [LARGE SCALE GENOMIC DNA]</scope>
</reference>
<dbReference type="GO" id="GO:0006508">
    <property type="term" value="P:proteolysis"/>
    <property type="evidence" value="ECO:0007669"/>
    <property type="project" value="UniProtKB-KW"/>
</dbReference>
<evidence type="ECO:0000256" key="1">
    <source>
        <dbReference type="ARBA" id="ARBA00022517"/>
    </source>
</evidence>
<keyword evidence="4" id="KW-0788">Thiol protease</keyword>
<dbReference type="PANTHER" id="PTHR39178:SF1">
    <property type="entry name" value="RIBOSOMAL-PROCESSING CYSTEINE PROTEASE PRP"/>
    <property type="match status" value="1"/>
</dbReference>
<evidence type="ECO:0000256" key="5">
    <source>
        <dbReference type="ARBA" id="ARBA00044503"/>
    </source>
</evidence>